<accession>A0A5C2S078</accession>
<organism evidence="2 3">
    <name type="scientific">Lentinus tigrinus ALCF2SS1-6</name>
    <dbReference type="NCBI Taxonomy" id="1328759"/>
    <lineage>
        <taxon>Eukaryota</taxon>
        <taxon>Fungi</taxon>
        <taxon>Dikarya</taxon>
        <taxon>Basidiomycota</taxon>
        <taxon>Agaricomycotina</taxon>
        <taxon>Agaricomycetes</taxon>
        <taxon>Polyporales</taxon>
        <taxon>Polyporaceae</taxon>
        <taxon>Lentinus</taxon>
    </lineage>
</organism>
<reference evidence="2" key="1">
    <citation type="journal article" date="2018" name="Genome Biol. Evol.">
        <title>Genomics and development of Lentinus tigrinus, a white-rot wood-decaying mushroom with dimorphic fruiting bodies.</title>
        <authorList>
            <person name="Wu B."/>
            <person name="Xu Z."/>
            <person name="Knudson A."/>
            <person name="Carlson A."/>
            <person name="Chen N."/>
            <person name="Kovaka S."/>
            <person name="LaButti K."/>
            <person name="Lipzen A."/>
            <person name="Pennachio C."/>
            <person name="Riley R."/>
            <person name="Schakwitz W."/>
            <person name="Umezawa K."/>
            <person name="Ohm R.A."/>
            <person name="Grigoriev I.V."/>
            <person name="Nagy L.G."/>
            <person name="Gibbons J."/>
            <person name="Hibbett D."/>
        </authorList>
    </citation>
    <scope>NUCLEOTIDE SEQUENCE [LARGE SCALE GENOMIC DNA]</scope>
    <source>
        <strain evidence="2">ALCF2SS1-6</strain>
    </source>
</reference>
<sequence>MLKKALQDKGKVSTPTSATKKARMPTRTQPIKLNADKKNLTFAAPSALYLTEHDLSDSEAVNPDTHSSSSRPSPSIGWSHSLQR</sequence>
<feature type="region of interest" description="Disordered" evidence="1">
    <location>
        <begin position="1"/>
        <end position="37"/>
    </location>
</feature>
<evidence type="ECO:0000313" key="3">
    <source>
        <dbReference type="Proteomes" id="UP000313359"/>
    </source>
</evidence>
<keyword evidence="3" id="KW-1185">Reference proteome</keyword>
<gene>
    <name evidence="2" type="ORF">L227DRAFT_614149</name>
</gene>
<evidence type="ECO:0000313" key="2">
    <source>
        <dbReference type="EMBL" id="RPD56776.1"/>
    </source>
</evidence>
<feature type="region of interest" description="Disordered" evidence="1">
    <location>
        <begin position="54"/>
        <end position="84"/>
    </location>
</feature>
<evidence type="ECO:0000256" key="1">
    <source>
        <dbReference type="SAM" id="MobiDB-lite"/>
    </source>
</evidence>
<dbReference type="EMBL" id="ML122285">
    <property type="protein sequence ID" value="RPD56776.1"/>
    <property type="molecule type" value="Genomic_DNA"/>
</dbReference>
<feature type="compositionally biased region" description="Low complexity" evidence="1">
    <location>
        <begin position="67"/>
        <end position="84"/>
    </location>
</feature>
<dbReference type="Proteomes" id="UP000313359">
    <property type="component" value="Unassembled WGS sequence"/>
</dbReference>
<dbReference type="AlphaFoldDB" id="A0A5C2S078"/>
<name>A0A5C2S078_9APHY</name>
<feature type="compositionally biased region" description="Basic and acidic residues" evidence="1">
    <location>
        <begin position="1"/>
        <end position="11"/>
    </location>
</feature>
<protein>
    <submittedName>
        <fullName evidence="2">Uncharacterized protein</fullName>
    </submittedName>
</protein>
<proteinExistence type="predicted"/>